<dbReference type="SUPFAM" id="SSF56219">
    <property type="entry name" value="DNase I-like"/>
    <property type="match status" value="1"/>
</dbReference>
<dbReference type="PROSITE" id="PS00726">
    <property type="entry name" value="AP_NUCLEASE_F1_1"/>
    <property type="match status" value="1"/>
</dbReference>
<feature type="domain" description="Endonuclease/exonuclease/phosphatase" evidence="7">
    <location>
        <begin position="4"/>
        <end position="242"/>
    </location>
</feature>
<dbReference type="PROSITE" id="PS00728">
    <property type="entry name" value="AP_NUCLEASE_F1_3"/>
    <property type="match status" value="1"/>
</dbReference>
<dbReference type="InterPro" id="IPR004808">
    <property type="entry name" value="AP_endonuc_1"/>
</dbReference>
<evidence type="ECO:0000256" key="6">
    <source>
        <dbReference type="ARBA" id="ARBA00022842"/>
    </source>
</evidence>
<keyword evidence="6" id="KW-0460">Magnesium</keyword>
<keyword evidence="5 8" id="KW-0378">Hydrolase</keyword>
<dbReference type="Proteomes" id="UP001595715">
    <property type="component" value="Unassembled WGS sequence"/>
</dbReference>
<sequence>MRLVSWNVNGLRACVNKGFNDYFQEVDADIFCVQETKLQEGQICLDHGDAYAQYWNYAVKKGYSGTAVFTKRKPLSVYYGLEENEEPEGRTITLEFEDFYLVNVYTPNAKRDLSRLPYRLEWEDRFRAYLLGLDSRKPVIVCGDLNVAHAEIDLKNAKSNYGNSGFTDEERGKMTELLAAGFTDSFRHFHPDREGAYTWWSYMAKVRERNIGWRIDYFLVSNRLVPQLTGARIDADIMGSDHCPVVLELADA</sequence>
<dbReference type="PROSITE" id="PS51435">
    <property type="entry name" value="AP_NUCLEASE_F1_4"/>
    <property type="match status" value="1"/>
</dbReference>
<dbReference type="CDD" id="cd09087">
    <property type="entry name" value="Ape1-like_AP-endo"/>
    <property type="match status" value="1"/>
</dbReference>
<protein>
    <submittedName>
        <fullName evidence="8">Exodeoxyribonuclease III</fullName>
        <ecNumber evidence="8">3.1.11.2</ecNumber>
    </submittedName>
</protein>
<dbReference type="NCBIfam" id="TIGR00195">
    <property type="entry name" value="exoDNase_III"/>
    <property type="match status" value="1"/>
</dbReference>
<evidence type="ECO:0000313" key="8">
    <source>
        <dbReference type="EMBL" id="MFC4098810.1"/>
    </source>
</evidence>
<proteinExistence type="inferred from homology"/>
<comment type="caution">
    <text evidence="8">The sequence shown here is derived from an EMBL/GenBank/DDBJ whole genome shotgun (WGS) entry which is preliminary data.</text>
</comment>
<dbReference type="EC" id="3.1.11.2" evidence="8"/>
<comment type="cofactor">
    <cofactor evidence="2">
        <name>Mg(2+)</name>
        <dbReference type="ChEBI" id="CHEBI:18420"/>
    </cofactor>
</comment>
<dbReference type="Pfam" id="PF03372">
    <property type="entry name" value="Exo_endo_phos"/>
    <property type="match status" value="1"/>
</dbReference>
<dbReference type="PANTHER" id="PTHR22748:SF6">
    <property type="entry name" value="DNA-(APURINIC OR APYRIMIDINIC SITE) ENDONUCLEASE"/>
    <property type="match status" value="1"/>
</dbReference>
<gene>
    <name evidence="8" type="ORF">ACFOZ8_03985</name>
</gene>
<evidence type="ECO:0000256" key="2">
    <source>
        <dbReference type="ARBA" id="ARBA00001946"/>
    </source>
</evidence>
<comment type="similarity">
    <text evidence="3">Belongs to the DNA repair enzymes AP/ExoA family.</text>
</comment>
<dbReference type="PROSITE" id="PS00727">
    <property type="entry name" value="AP_NUCLEASE_F1_2"/>
    <property type="match status" value="1"/>
</dbReference>
<keyword evidence="9" id="KW-1185">Reference proteome</keyword>
<evidence type="ECO:0000313" key="9">
    <source>
        <dbReference type="Proteomes" id="UP001595715"/>
    </source>
</evidence>
<dbReference type="EMBL" id="JBHSAM010000013">
    <property type="protein sequence ID" value="MFC4098810.1"/>
    <property type="molecule type" value="Genomic_DNA"/>
</dbReference>
<dbReference type="InterPro" id="IPR020847">
    <property type="entry name" value="AP_endonuclease_F1_BS"/>
</dbReference>
<evidence type="ECO:0000256" key="4">
    <source>
        <dbReference type="ARBA" id="ARBA00022723"/>
    </source>
</evidence>
<keyword evidence="4" id="KW-0479">Metal-binding</keyword>
<reference evidence="9" key="1">
    <citation type="journal article" date="2019" name="Int. J. Syst. Evol. Microbiol.">
        <title>The Global Catalogue of Microorganisms (GCM) 10K type strain sequencing project: providing services to taxonomists for standard genome sequencing and annotation.</title>
        <authorList>
            <consortium name="The Broad Institute Genomics Platform"/>
            <consortium name="The Broad Institute Genome Sequencing Center for Infectious Disease"/>
            <person name="Wu L."/>
            <person name="Ma J."/>
        </authorList>
    </citation>
    <scope>NUCLEOTIDE SEQUENCE [LARGE SCALE GENOMIC DNA]</scope>
    <source>
        <strain evidence="9">IBRC-M 10987</strain>
    </source>
</reference>
<name>A0ABV8K0J0_9BACL</name>
<evidence type="ECO:0000256" key="1">
    <source>
        <dbReference type="ARBA" id="ARBA00001936"/>
    </source>
</evidence>
<dbReference type="InterPro" id="IPR020848">
    <property type="entry name" value="AP_endonuclease_F1_CS"/>
</dbReference>
<evidence type="ECO:0000256" key="3">
    <source>
        <dbReference type="ARBA" id="ARBA00007092"/>
    </source>
</evidence>
<dbReference type="PANTHER" id="PTHR22748">
    <property type="entry name" value="AP ENDONUCLEASE"/>
    <property type="match status" value="1"/>
</dbReference>
<dbReference type="NCBIfam" id="TIGR00633">
    <property type="entry name" value="xth"/>
    <property type="match status" value="1"/>
</dbReference>
<evidence type="ECO:0000256" key="5">
    <source>
        <dbReference type="ARBA" id="ARBA00022801"/>
    </source>
</evidence>
<dbReference type="Gene3D" id="3.60.10.10">
    <property type="entry name" value="Endonuclease/exonuclease/phosphatase"/>
    <property type="match status" value="1"/>
</dbReference>
<accession>A0ABV8K0J0</accession>
<dbReference type="InterPro" id="IPR036691">
    <property type="entry name" value="Endo/exonu/phosph_ase_sf"/>
</dbReference>
<dbReference type="GO" id="GO:0008311">
    <property type="term" value="F:double-stranded DNA 3'-5' DNA exonuclease activity"/>
    <property type="evidence" value="ECO:0007669"/>
    <property type="project" value="UniProtKB-EC"/>
</dbReference>
<dbReference type="RefSeq" id="WP_377717513.1">
    <property type="nucleotide sequence ID" value="NZ_JBHSAM010000013.1"/>
</dbReference>
<dbReference type="InterPro" id="IPR005135">
    <property type="entry name" value="Endo/exonuclease/phosphatase"/>
</dbReference>
<organism evidence="8 9">
    <name type="scientific">Paenibacillus xanthanilyticus</name>
    <dbReference type="NCBI Taxonomy" id="1783531"/>
    <lineage>
        <taxon>Bacteria</taxon>
        <taxon>Bacillati</taxon>
        <taxon>Bacillota</taxon>
        <taxon>Bacilli</taxon>
        <taxon>Bacillales</taxon>
        <taxon>Paenibacillaceae</taxon>
        <taxon>Paenibacillus</taxon>
    </lineage>
</organism>
<evidence type="ECO:0000259" key="7">
    <source>
        <dbReference type="Pfam" id="PF03372"/>
    </source>
</evidence>
<comment type="cofactor">
    <cofactor evidence="1">
        <name>Mn(2+)</name>
        <dbReference type="ChEBI" id="CHEBI:29035"/>
    </cofactor>
</comment>